<dbReference type="SUPFAM" id="SSF46689">
    <property type="entry name" value="Homeodomain-like"/>
    <property type="match status" value="2"/>
</dbReference>
<dbReference type="SMART" id="SM00342">
    <property type="entry name" value="HTH_ARAC"/>
    <property type="match status" value="1"/>
</dbReference>
<evidence type="ECO:0000313" key="12">
    <source>
        <dbReference type="Proteomes" id="UP000199687"/>
    </source>
</evidence>
<dbReference type="PROSITE" id="PS01124">
    <property type="entry name" value="HTH_ARAC_FAMILY_2"/>
    <property type="match status" value="1"/>
</dbReference>
<evidence type="ECO:0000256" key="3">
    <source>
        <dbReference type="ARBA" id="ARBA00022553"/>
    </source>
</evidence>
<keyword evidence="12" id="KW-1185">Reference proteome</keyword>
<dbReference type="InterPro" id="IPR001789">
    <property type="entry name" value="Sig_transdc_resp-reg_receiver"/>
</dbReference>
<organism evidence="11 12">
    <name type="scientific">Gracilibacillus ureilyticus</name>
    <dbReference type="NCBI Taxonomy" id="531814"/>
    <lineage>
        <taxon>Bacteria</taxon>
        <taxon>Bacillati</taxon>
        <taxon>Bacillota</taxon>
        <taxon>Bacilli</taxon>
        <taxon>Bacillales</taxon>
        <taxon>Bacillaceae</taxon>
        <taxon>Gracilibacillus</taxon>
    </lineage>
</organism>
<dbReference type="InterPro" id="IPR051552">
    <property type="entry name" value="HptR"/>
</dbReference>
<gene>
    <name evidence="11" type="ORF">SAMN04487944_10853</name>
</gene>
<dbReference type="GO" id="GO:0043565">
    <property type="term" value="F:sequence-specific DNA binding"/>
    <property type="evidence" value="ECO:0007669"/>
    <property type="project" value="InterPro"/>
</dbReference>
<dbReference type="CDD" id="cd17536">
    <property type="entry name" value="REC_YesN-like"/>
    <property type="match status" value="1"/>
</dbReference>
<evidence type="ECO:0000256" key="6">
    <source>
        <dbReference type="ARBA" id="ARBA00023125"/>
    </source>
</evidence>
<keyword evidence="6" id="KW-0238">DNA-binding</keyword>
<evidence type="ECO:0000313" key="11">
    <source>
        <dbReference type="EMBL" id="SER68567.1"/>
    </source>
</evidence>
<dbReference type="PANTHER" id="PTHR42713:SF3">
    <property type="entry name" value="TRANSCRIPTIONAL REGULATORY PROTEIN HPTR"/>
    <property type="match status" value="1"/>
</dbReference>
<dbReference type="Proteomes" id="UP000199687">
    <property type="component" value="Unassembled WGS sequence"/>
</dbReference>
<dbReference type="InterPro" id="IPR011006">
    <property type="entry name" value="CheY-like_superfamily"/>
</dbReference>
<dbReference type="PROSITE" id="PS50110">
    <property type="entry name" value="RESPONSE_REGULATORY"/>
    <property type="match status" value="1"/>
</dbReference>
<dbReference type="GO" id="GO:0000160">
    <property type="term" value="P:phosphorelay signal transduction system"/>
    <property type="evidence" value="ECO:0007669"/>
    <property type="project" value="UniProtKB-KW"/>
</dbReference>
<evidence type="ECO:0000259" key="10">
    <source>
        <dbReference type="PROSITE" id="PS50110"/>
    </source>
</evidence>
<proteinExistence type="predicted"/>
<evidence type="ECO:0000256" key="1">
    <source>
        <dbReference type="ARBA" id="ARBA00004496"/>
    </source>
</evidence>
<dbReference type="Gene3D" id="3.40.50.2300">
    <property type="match status" value="1"/>
</dbReference>
<dbReference type="SMART" id="SM00448">
    <property type="entry name" value="REC"/>
    <property type="match status" value="1"/>
</dbReference>
<feature type="modified residue" description="4-aspartylphosphate" evidence="8">
    <location>
        <position position="59"/>
    </location>
</feature>
<evidence type="ECO:0000256" key="4">
    <source>
        <dbReference type="ARBA" id="ARBA00023012"/>
    </source>
</evidence>
<dbReference type="RefSeq" id="WP_089740605.1">
    <property type="nucleotide sequence ID" value="NZ_FOGL01000008.1"/>
</dbReference>
<dbReference type="PRINTS" id="PR00032">
    <property type="entry name" value="HTHARAC"/>
</dbReference>
<dbReference type="SUPFAM" id="SSF52172">
    <property type="entry name" value="CheY-like"/>
    <property type="match status" value="1"/>
</dbReference>
<dbReference type="AlphaFoldDB" id="A0A1H9R7I5"/>
<name>A0A1H9R7I5_9BACI</name>
<evidence type="ECO:0000256" key="8">
    <source>
        <dbReference type="PROSITE-ProRule" id="PRU00169"/>
    </source>
</evidence>
<dbReference type="EMBL" id="FOGL01000008">
    <property type="protein sequence ID" value="SER68567.1"/>
    <property type="molecule type" value="Genomic_DNA"/>
</dbReference>
<keyword evidence="2" id="KW-0963">Cytoplasm</keyword>
<dbReference type="GO" id="GO:0003700">
    <property type="term" value="F:DNA-binding transcription factor activity"/>
    <property type="evidence" value="ECO:0007669"/>
    <property type="project" value="InterPro"/>
</dbReference>
<dbReference type="STRING" id="531814.SAMN04487944_10853"/>
<dbReference type="InterPro" id="IPR020449">
    <property type="entry name" value="Tscrpt_reg_AraC-type_HTH"/>
</dbReference>
<dbReference type="Gene3D" id="1.10.10.60">
    <property type="entry name" value="Homeodomain-like"/>
    <property type="match status" value="2"/>
</dbReference>
<evidence type="ECO:0000256" key="7">
    <source>
        <dbReference type="ARBA" id="ARBA00023163"/>
    </source>
</evidence>
<evidence type="ECO:0000256" key="5">
    <source>
        <dbReference type="ARBA" id="ARBA00023015"/>
    </source>
</evidence>
<dbReference type="OrthoDB" id="342399at2"/>
<dbReference type="InterPro" id="IPR018060">
    <property type="entry name" value="HTH_AraC"/>
</dbReference>
<accession>A0A1H9R7I5</accession>
<dbReference type="PROSITE" id="PS00041">
    <property type="entry name" value="HTH_ARAC_FAMILY_1"/>
    <property type="match status" value="1"/>
</dbReference>
<evidence type="ECO:0000259" key="9">
    <source>
        <dbReference type="PROSITE" id="PS01124"/>
    </source>
</evidence>
<comment type="subcellular location">
    <subcellularLocation>
        <location evidence="1">Cytoplasm</location>
    </subcellularLocation>
</comment>
<keyword evidence="3 8" id="KW-0597">Phosphoprotein</keyword>
<dbReference type="PANTHER" id="PTHR42713">
    <property type="entry name" value="HISTIDINE KINASE-RELATED"/>
    <property type="match status" value="1"/>
</dbReference>
<protein>
    <submittedName>
        <fullName evidence="11">Two-component system, response regulator YesN</fullName>
    </submittedName>
</protein>
<dbReference type="Pfam" id="PF00072">
    <property type="entry name" value="Response_reg"/>
    <property type="match status" value="1"/>
</dbReference>
<evidence type="ECO:0000256" key="2">
    <source>
        <dbReference type="ARBA" id="ARBA00022490"/>
    </source>
</evidence>
<dbReference type="InterPro" id="IPR018062">
    <property type="entry name" value="HTH_AraC-typ_CS"/>
</dbReference>
<keyword evidence="5" id="KW-0805">Transcription regulation</keyword>
<dbReference type="Pfam" id="PF12833">
    <property type="entry name" value="HTH_18"/>
    <property type="match status" value="1"/>
</dbReference>
<reference evidence="11 12" key="1">
    <citation type="submission" date="2016-10" db="EMBL/GenBank/DDBJ databases">
        <authorList>
            <person name="de Groot N.N."/>
        </authorList>
    </citation>
    <scope>NUCLEOTIDE SEQUENCE [LARGE SCALE GENOMIC DNA]</scope>
    <source>
        <strain evidence="11 12">CGMCC 1.7727</strain>
    </source>
</reference>
<feature type="domain" description="HTH araC/xylS-type" evidence="9">
    <location>
        <begin position="406"/>
        <end position="504"/>
    </location>
</feature>
<dbReference type="InterPro" id="IPR009057">
    <property type="entry name" value="Homeodomain-like_sf"/>
</dbReference>
<dbReference type="GO" id="GO:0005737">
    <property type="term" value="C:cytoplasm"/>
    <property type="evidence" value="ECO:0007669"/>
    <property type="project" value="UniProtKB-SubCell"/>
</dbReference>
<keyword evidence="4" id="KW-0902">Two-component regulatory system</keyword>
<feature type="domain" description="Response regulatory" evidence="10">
    <location>
        <begin position="7"/>
        <end position="124"/>
    </location>
</feature>
<keyword evidence="7" id="KW-0804">Transcription</keyword>
<sequence length="509" mass="59709">MGNESFKLLIVDDELLIRQGIINYIDWEKEGYQIIGEASNGREALQIIEQSKPHIIITDIVMPEMDGIELVKVVKEKYPDIEMIVLSSFEDFHYVKSTFQNGVADYILKPKLNTDELLHTLSRITEKKVDPKSLEKHSVSVEEMLKKQLQGYQSGTDLERLKQQVPFTQSNLLEIFWDEKQDISTAIGPLLEKYCKQIEKLTYYHIPFEENGKQLYLLNYQIDVLAQLKQKFNQLIAEIDPNAKAVLSQPFQTIEKMKVIYEENHQKLKQILFYFPEKSLLIYDKLPKMEQNKNEFDLNQFIYLFKHKHFDNAFTYLKEHVDSLSKQYDTDVFEFKSWLENIIFNITVLLNNMKYETDQLDAQKYQLFTEINEAFDVKDALSSFYGFLAKVEDLVLSSADQSPKMNQLLNYIEENYREHLTLSTLAAHFHFNPSYLSSYFSTHHKEGFSEYLNNVRIKKAMEMLETSTLSISTVSEMTGYSDPSYFCRVFKKMTGKSPSSYRKESYKAN</sequence>